<accession>A0A6J7HDD3</accession>
<dbReference type="SUPFAM" id="SSF51695">
    <property type="entry name" value="PLC-like phosphodiesterases"/>
    <property type="match status" value="1"/>
</dbReference>
<evidence type="ECO:0000313" key="3">
    <source>
        <dbReference type="EMBL" id="CAB4973025.1"/>
    </source>
</evidence>
<reference evidence="2" key="1">
    <citation type="submission" date="2020-05" db="EMBL/GenBank/DDBJ databases">
        <authorList>
            <person name="Chiriac C."/>
            <person name="Salcher M."/>
            <person name="Ghai R."/>
            <person name="Kavagutti S V."/>
        </authorList>
    </citation>
    <scope>NUCLEOTIDE SEQUENCE</scope>
</reference>
<proteinExistence type="predicted"/>
<dbReference type="PANTHER" id="PTHR46211:SF14">
    <property type="entry name" value="GLYCEROPHOSPHODIESTER PHOSPHODIESTERASE"/>
    <property type="match status" value="1"/>
</dbReference>
<dbReference type="EMBL" id="CAFBMM010000085">
    <property type="protein sequence ID" value="CAB4914485.1"/>
    <property type="molecule type" value="Genomic_DNA"/>
</dbReference>
<gene>
    <name evidence="2" type="ORF">UFOPK3605_01333</name>
    <name evidence="3" type="ORF">UFOPK3897_00600</name>
</gene>
<dbReference type="PANTHER" id="PTHR46211">
    <property type="entry name" value="GLYCEROPHOSPHORYL DIESTER PHOSPHODIESTERASE"/>
    <property type="match status" value="1"/>
</dbReference>
<dbReference type="GO" id="GO:0006629">
    <property type="term" value="P:lipid metabolic process"/>
    <property type="evidence" value="ECO:0007669"/>
    <property type="project" value="InterPro"/>
</dbReference>
<dbReference type="InterPro" id="IPR017946">
    <property type="entry name" value="PLC-like_Pdiesterase_TIM-brl"/>
</dbReference>
<dbReference type="Pfam" id="PF03009">
    <property type="entry name" value="GDPD"/>
    <property type="match status" value="1"/>
</dbReference>
<feature type="domain" description="GP-PDE" evidence="1">
    <location>
        <begin position="14"/>
        <end position="244"/>
    </location>
</feature>
<dbReference type="GO" id="GO:0008081">
    <property type="term" value="F:phosphoric diester hydrolase activity"/>
    <property type="evidence" value="ECO:0007669"/>
    <property type="project" value="InterPro"/>
</dbReference>
<organism evidence="2">
    <name type="scientific">freshwater metagenome</name>
    <dbReference type="NCBI Taxonomy" id="449393"/>
    <lineage>
        <taxon>unclassified sequences</taxon>
        <taxon>metagenomes</taxon>
        <taxon>ecological metagenomes</taxon>
    </lineage>
</organism>
<dbReference type="InterPro" id="IPR030395">
    <property type="entry name" value="GP_PDE_dom"/>
</dbReference>
<dbReference type="CDD" id="cd08556">
    <property type="entry name" value="GDPD"/>
    <property type="match status" value="1"/>
</dbReference>
<dbReference type="EMBL" id="CAFBOF010000008">
    <property type="protein sequence ID" value="CAB4973025.1"/>
    <property type="molecule type" value="Genomic_DNA"/>
</dbReference>
<name>A0A6J7HDD3_9ZZZZ</name>
<evidence type="ECO:0000313" key="2">
    <source>
        <dbReference type="EMBL" id="CAB4914485.1"/>
    </source>
</evidence>
<protein>
    <submittedName>
        <fullName evidence="2">Unannotated protein</fullName>
    </submittedName>
</protein>
<dbReference type="AlphaFoldDB" id="A0A6J7HDD3"/>
<dbReference type="PROSITE" id="PS51704">
    <property type="entry name" value="GP_PDE"/>
    <property type="match status" value="1"/>
</dbReference>
<dbReference type="Gene3D" id="3.20.20.190">
    <property type="entry name" value="Phosphatidylinositol (PI) phosphodiesterase"/>
    <property type="match status" value="1"/>
</dbReference>
<evidence type="ECO:0000259" key="1">
    <source>
        <dbReference type="PROSITE" id="PS51704"/>
    </source>
</evidence>
<sequence length="249" mass="27062">MIARVTAGDGSKKPLVLAHRGARREEPENTIPAFTRALRQGADGIELDVHRTSDNSLVVHHDADTPELGVLANLTVKEIKLSRPDIPTLEEVFAACKNCLINVEIKNMPTDADYDESNKTADLVVDLISGLDRQDDAIISSFNMSSINQVLKLAPNMATGFLVSPVFDFVSALTLCQDNGHGAIHPFMSMLAFDEGVEFINASHQFGINVNVWTVNEVSDIEHLISIGVDSIITDVPDTAIKIRDSLSS</sequence>